<proteinExistence type="predicted"/>
<feature type="region of interest" description="Disordered" evidence="1">
    <location>
        <begin position="257"/>
        <end position="336"/>
    </location>
</feature>
<evidence type="ECO:0000256" key="1">
    <source>
        <dbReference type="SAM" id="MobiDB-lite"/>
    </source>
</evidence>
<feature type="compositionally biased region" description="Basic and acidic residues" evidence="1">
    <location>
        <begin position="295"/>
        <end position="310"/>
    </location>
</feature>
<sequence>MAAITNSNAMGRLFCAYNNVVNVKLSAAEDQELLQDLLDDARIILKDPGTYTAATVEPLCDQLESILEAYNAAIDWPTAGASSMPPPPAPLSRKHAAQSKPAESGDTATSSLGVAGGKEVVPPMSDDEIDHFLASATFKTLLPPCTTIIKAAEKGRWIELRCRTCGGNCTQAGHTPLRGLSSFSTHMQYFHGVPRASDAQTLKQCFFRNVEEHEVRAILAMGTAGALFVELVEVSKEKKTASGGKFTTDLVDVPKKGGGRKKVVVRQARDEDGDEYMGGVSSSTEAQASLTTADDEPRRRSSRIADKKQVIEQADDERTDARPAKRQRKSRMSDETAEYEVDQLWYDVEDRVYKVEQHVWLADLNSKAEDAGLLKGRAPMRA</sequence>
<dbReference type="GeneID" id="68298492"/>
<name>A0A9P3L283_9PEZI</name>
<dbReference type="EMBL" id="BOLY01000009">
    <property type="protein sequence ID" value="GIZ49900.1"/>
    <property type="molecule type" value="Genomic_DNA"/>
</dbReference>
<dbReference type="AlphaFoldDB" id="A0A9P3L283"/>
<accession>A0A9P3L283</accession>
<reference evidence="2 3" key="1">
    <citation type="submission" date="2021-01" db="EMBL/GenBank/DDBJ databases">
        <title>Cercospora kikuchii MAFF 305040 whole genome shotgun sequence.</title>
        <authorList>
            <person name="Kashiwa T."/>
            <person name="Suzuki T."/>
        </authorList>
    </citation>
    <scope>NUCLEOTIDE SEQUENCE [LARGE SCALE GENOMIC DNA]</scope>
    <source>
        <strain evidence="2 3">MAFF 305040</strain>
    </source>
</reference>
<gene>
    <name evidence="2" type="ORF">CKM354_001291700</name>
</gene>
<feature type="compositionally biased region" description="Polar residues" evidence="1">
    <location>
        <begin position="280"/>
        <end position="292"/>
    </location>
</feature>
<dbReference type="Proteomes" id="UP000825890">
    <property type="component" value="Unassembled WGS sequence"/>
</dbReference>
<dbReference type="RefSeq" id="XP_044664387.1">
    <property type="nucleotide sequence ID" value="XM_044808452.1"/>
</dbReference>
<comment type="caution">
    <text evidence="2">The sequence shown here is derived from an EMBL/GenBank/DDBJ whole genome shotgun (WGS) entry which is preliminary data.</text>
</comment>
<feature type="region of interest" description="Disordered" evidence="1">
    <location>
        <begin position="78"/>
        <end position="116"/>
    </location>
</feature>
<evidence type="ECO:0000313" key="3">
    <source>
        <dbReference type="Proteomes" id="UP000825890"/>
    </source>
</evidence>
<evidence type="ECO:0000313" key="2">
    <source>
        <dbReference type="EMBL" id="GIZ49900.1"/>
    </source>
</evidence>
<protein>
    <submittedName>
        <fullName evidence="2">Uncharacterized protein</fullName>
    </submittedName>
</protein>
<keyword evidence="3" id="KW-1185">Reference proteome</keyword>
<dbReference type="OrthoDB" id="3647382at2759"/>
<organism evidence="2 3">
    <name type="scientific">Cercospora kikuchii</name>
    <dbReference type="NCBI Taxonomy" id="84275"/>
    <lineage>
        <taxon>Eukaryota</taxon>
        <taxon>Fungi</taxon>
        <taxon>Dikarya</taxon>
        <taxon>Ascomycota</taxon>
        <taxon>Pezizomycotina</taxon>
        <taxon>Dothideomycetes</taxon>
        <taxon>Dothideomycetidae</taxon>
        <taxon>Mycosphaerellales</taxon>
        <taxon>Mycosphaerellaceae</taxon>
        <taxon>Cercospora</taxon>
    </lineage>
</organism>